<feature type="region of interest" description="Disordered" evidence="1">
    <location>
        <begin position="1"/>
        <end position="28"/>
    </location>
</feature>
<sequence length="238" mass="27070">MRGRDGRHSSSVSAFNRPDVRKRSSRKRDVENLHTNDFISGRSARARIKFVKQKEHFLTCLPSRRSRKSNMTNFEEVTSAQVSTLCQELLCSINVQYTKKVSSAILSTSQCCCKGSLEADNLQHALNLDEPVSPFLDWPPPMASMDHADDDGLEVNETQLQAIVFLHVVSVDFDQEVRIGLLEEVLRDRKQQLSLYLVRFLHHLRRHPSSRFDVSYAISDNEMLAGLTNLSSENVPLL</sequence>
<evidence type="ECO:0000313" key="2">
    <source>
        <dbReference type="EMBL" id="KAI5071203.1"/>
    </source>
</evidence>
<comment type="caution">
    <text evidence="2">The sequence shown here is derived from an EMBL/GenBank/DDBJ whole genome shotgun (WGS) entry which is preliminary data.</text>
</comment>
<name>A0A9D4UNJ6_ADICA</name>
<gene>
    <name evidence="2" type="ORF">GOP47_0013454</name>
</gene>
<proteinExistence type="predicted"/>
<dbReference type="Proteomes" id="UP000886520">
    <property type="component" value="Chromosome 13"/>
</dbReference>
<dbReference type="EMBL" id="JABFUD020000013">
    <property type="protein sequence ID" value="KAI5071203.1"/>
    <property type="molecule type" value="Genomic_DNA"/>
</dbReference>
<protein>
    <submittedName>
        <fullName evidence="2">Uncharacterized protein</fullName>
    </submittedName>
</protein>
<evidence type="ECO:0000256" key="1">
    <source>
        <dbReference type="SAM" id="MobiDB-lite"/>
    </source>
</evidence>
<reference evidence="2" key="1">
    <citation type="submission" date="2021-01" db="EMBL/GenBank/DDBJ databases">
        <title>Adiantum capillus-veneris genome.</title>
        <authorList>
            <person name="Fang Y."/>
            <person name="Liao Q."/>
        </authorList>
    </citation>
    <scope>NUCLEOTIDE SEQUENCE</scope>
    <source>
        <strain evidence="2">H3</strain>
        <tissue evidence="2">Leaf</tissue>
    </source>
</reference>
<keyword evidence="3" id="KW-1185">Reference proteome</keyword>
<dbReference type="AlphaFoldDB" id="A0A9D4UNJ6"/>
<evidence type="ECO:0000313" key="3">
    <source>
        <dbReference type="Proteomes" id="UP000886520"/>
    </source>
</evidence>
<feature type="compositionally biased region" description="Basic and acidic residues" evidence="1">
    <location>
        <begin position="18"/>
        <end position="28"/>
    </location>
</feature>
<organism evidence="2 3">
    <name type="scientific">Adiantum capillus-veneris</name>
    <name type="common">Maidenhair fern</name>
    <dbReference type="NCBI Taxonomy" id="13818"/>
    <lineage>
        <taxon>Eukaryota</taxon>
        <taxon>Viridiplantae</taxon>
        <taxon>Streptophyta</taxon>
        <taxon>Embryophyta</taxon>
        <taxon>Tracheophyta</taxon>
        <taxon>Polypodiopsida</taxon>
        <taxon>Polypodiidae</taxon>
        <taxon>Polypodiales</taxon>
        <taxon>Pteridineae</taxon>
        <taxon>Pteridaceae</taxon>
        <taxon>Vittarioideae</taxon>
        <taxon>Adiantum</taxon>
    </lineage>
</organism>
<accession>A0A9D4UNJ6</accession>